<dbReference type="Proteomes" id="UP000322214">
    <property type="component" value="Chromosome"/>
</dbReference>
<dbReference type="EMBL" id="CP042912">
    <property type="protein sequence ID" value="QEG22220.1"/>
    <property type="molecule type" value="Genomic_DNA"/>
</dbReference>
<dbReference type="KEGG" id="mff:MFFC18_20960"/>
<evidence type="ECO:0000313" key="2">
    <source>
        <dbReference type="Proteomes" id="UP000322214"/>
    </source>
</evidence>
<keyword evidence="2" id="KW-1185">Reference proteome</keyword>
<protein>
    <submittedName>
        <fullName evidence="1">Uncharacterized protein</fullName>
    </submittedName>
</protein>
<reference evidence="1" key="1">
    <citation type="submission" date="2019-08" db="EMBL/GenBank/DDBJ databases">
        <title>Deep-cultivation of Planctomycetes and their phenomic and genomic characterization uncovers novel biology.</title>
        <authorList>
            <person name="Wiegand S."/>
            <person name="Jogler M."/>
            <person name="Boedeker C."/>
            <person name="Pinto D."/>
            <person name="Vollmers J."/>
            <person name="Rivas-Marin E."/>
            <person name="Kohn T."/>
            <person name="Peeters S.H."/>
            <person name="Heuer A."/>
            <person name="Rast P."/>
            <person name="Oberbeckmann S."/>
            <person name="Bunk B."/>
            <person name="Jeske O."/>
            <person name="Meyerdierks A."/>
            <person name="Storesund J.E."/>
            <person name="Kallscheuer N."/>
            <person name="Luecker S."/>
            <person name="Lage O.M."/>
            <person name="Pohl T."/>
            <person name="Merkel B.J."/>
            <person name="Hornburger P."/>
            <person name="Mueller R.-W."/>
            <person name="Bruemmer F."/>
            <person name="Labrenz M."/>
            <person name="Spormann A.M."/>
            <person name="Op den Camp H."/>
            <person name="Overmann J."/>
            <person name="Amann R."/>
            <person name="Jetten M.S.M."/>
            <person name="Mascher T."/>
            <person name="Medema M.H."/>
            <person name="Devos D.P."/>
            <person name="Kaster A.-K."/>
            <person name="Ovreas L."/>
            <person name="Rohde M."/>
            <person name="Galperin M.Y."/>
            <person name="Jogler C."/>
        </authorList>
    </citation>
    <scope>NUCLEOTIDE SEQUENCE [LARGE SCALE GENOMIC DNA]</scope>
    <source>
        <strain evidence="1">FC18</strain>
    </source>
</reference>
<dbReference type="RefSeq" id="WP_075085379.1">
    <property type="nucleotide sequence ID" value="NZ_CP042912.1"/>
</dbReference>
<gene>
    <name evidence="1" type="ORF">MFFC18_20960</name>
</gene>
<proteinExistence type="predicted"/>
<accession>A0A5B9PB60</accession>
<evidence type="ECO:0000313" key="1">
    <source>
        <dbReference type="EMBL" id="QEG22220.1"/>
    </source>
</evidence>
<sequence>MKIRFGLKTLLAVTLAVSLFLAWCIGNFSAQAHEERILEGICGDRIGMRGIRVLHSQSERENFGKGAAVGIAEKSPTWFMNQLGAKWNADAFERIYKIQVRSHQLNDDALHQIAELPALRVLEYWDGNFTQDGIAEFNLKRPDVQLDCLGSGR</sequence>
<name>A0A5B9PB60_9BACT</name>
<dbReference type="AlphaFoldDB" id="A0A5B9PB60"/>
<organism evidence="1 2">
    <name type="scientific">Mariniblastus fucicola</name>
    <dbReference type="NCBI Taxonomy" id="980251"/>
    <lineage>
        <taxon>Bacteria</taxon>
        <taxon>Pseudomonadati</taxon>
        <taxon>Planctomycetota</taxon>
        <taxon>Planctomycetia</taxon>
        <taxon>Pirellulales</taxon>
        <taxon>Pirellulaceae</taxon>
        <taxon>Mariniblastus</taxon>
    </lineage>
</organism>